<dbReference type="Proteomes" id="UP000320773">
    <property type="component" value="Unassembled WGS sequence"/>
</dbReference>
<organism evidence="2 3">
    <name type="scientific">Flavobacterium branchiophilum</name>
    <dbReference type="NCBI Taxonomy" id="55197"/>
    <lineage>
        <taxon>Bacteria</taxon>
        <taxon>Pseudomonadati</taxon>
        <taxon>Bacteroidota</taxon>
        <taxon>Flavobacteriia</taxon>
        <taxon>Flavobacteriales</taxon>
        <taxon>Flavobacteriaceae</taxon>
        <taxon>Flavobacterium</taxon>
    </lineage>
</organism>
<evidence type="ECO:0000313" key="2">
    <source>
        <dbReference type="EMBL" id="TQM42060.1"/>
    </source>
</evidence>
<evidence type="ECO:0000313" key="3">
    <source>
        <dbReference type="Proteomes" id="UP000320773"/>
    </source>
</evidence>
<sequence>MNKEKKTSQQLGQEFEKITKDFFSWFFNELGFVITKERIQLSGTQDGFDIEFVLSEDYNPRKIFIECKNYKTEIKTNVLLEKIFELDSNYDLNKNDIFIAINSKSSFKNKNNTEKFEPHLKRKFDFDIKLLDIDNNIKELFALKPEFYKIIYEEVSPNIQNKDEIINQFKEIIFSTRVLRKIILKEEDKENFIGKINVQPYTYISRKIIENSISKFEDLFIDEQHILLKAIEKNDKILLLGNPGIGKTTELENLALKLWKEGEVDCGIPIFKNLKNFTSNQHIEDYLPERWNEIFSPILILDGLDEIKEIKDFSYKLNQFLIKNKQIKPKIVISCRTNIYYKNFIDLENFKLYYLDYLNYNQSKELLLEKHKINLSNYRLNNSQTDYIKSPFFLNLFAEYINKNNELPTSKVQMWQNYIDKQLEIFYIKIKSENPKRKIQEYKPLKTVALICELMQQNTIIYDNLYTLGDNFVSNFESLPFTINENEIYFFEHKQIQEYFTALSLSNKNFDEIIEIITIPTINKIHPSWHNTITFLVDLLDYGVKKQLINWLVHNEIEILFQVDKYSIEESFKDECFQKFFNIQCVDKKLWINTNIATRIKEIADFACTVGNYDFLKEIILKNDHERITSSALELLSNFDVESIEKENEIKEFLLKLLNDRNYSKFHHECIQCLKNLRIDSINEVLLIFKNNHDENITQSILNYLTNYQNTDAFFEYLQLQFEYDCGLKDSPNSKRKNDSVGYYLFILINNLQVSKNYIQIINHYFSDTIHINSFEYKRKEILEKCLYFYNKNAQFIFDLLNKVDFSRYNYLLNDKLYDLISRINGDKENIIKFLLIKIDFQNISYDIAGLISKNEFNAIITYFKENEIEKNKIDFFRNQLLKRQGMSITNEFEMELSTANINFTRLPNENELRLGLEKSKQKPQNNFDKLFENENLILEIQTYFFNNHNSINRSELNKLKFDWYDANLTGEILDISYVILENILYDLTEIKLEDVRTWLNIFDNKLNIIQHYLENKEIQVNPLQTDIINKWVKTSSCEIDFNNLMICSNYSSFDLTNDYKTWKRIMFFVQKLDINVNKAFFLNSLNVYYNSSFDDATFFKYLVNKIDDIEAVKHQIIENLKKTILFDPILNQHIDYILDNKINDGYKLVDKHLKNNDFKYNIKLIFEKYYNIPSQSKKIIKLIKSIIEELDSNIYKYWDLISFFEEHKIEKEYCITKAKLYLKNQEINEDFILNSLRILFNHNQLIALQYYVKNKENVDLYNVNFSNYNQIEDYHIIFVLFEYVYFTSKINKSLNSPEFLKNYIINLSKETSSYENVNKKLIEIKEKINNNQFSIEISLNDSALFNLNLLIDYSDKSYYNAMSKKLNFDEALVKANLILN</sequence>
<dbReference type="Gene3D" id="3.40.50.300">
    <property type="entry name" value="P-loop containing nucleotide triphosphate hydrolases"/>
    <property type="match status" value="1"/>
</dbReference>
<proteinExistence type="predicted"/>
<evidence type="ECO:0000259" key="1">
    <source>
        <dbReference type="Pfam" id="PF20720"/>
    </source>
</evidence>
<feature type="domain" description="Novel STAND NTPase 3" evidence="1">
    <location>
        <begin position="228"/>
        <end position="353"/>
    </location>
</feature>
<dbReference type="SUPFAM" id="SSF52540">
    <property type="entry name" value="P-loop containing nucleoside triphosphate hydrolases"/>
    <property type="match status" value="1"/>
</dbReference>
<gene>
    <name evidence="2" type="ORF">BC670_3087</name>
</gene>
<protein>
    <recommendedName>
        <fullName evidence="1">Novel STAND NTPase 3 domain-containing protein</fullName>
    </recommendedName>
</protein>
<dbReference type="EMBL" id="VFPJ01000001">
    <property type="protein sequence ID" value="TQM42060.1"/>
    <property type="molecule type" value="Genomic_DNA"/>
</dbReference>
<accession>A0A543G7K1</accession>
<dbReference type="RefSeq" id="WP_141841379.1">
    <property type="nucleotide sequence ID" value="NZ_VFPJ01000001.1"/>
</dbReference>
<dbReference type="InterPro" id="IPR049050">
    <property type="entry name" value="nSTAND3"/>
</dbReference>
<reference evidence="2 3" key="1">
    <citation type="submission" date="2019-06" db="EMBL/GenBank/DDBJ databases">
        <title>Genomic Encyclopedia of Archaeal and Bacterial Type Strains, Phase II (KMG-II): from individual species to whole genera.</title>
        <authorList>
            <person name="Goeker M."/>
        </authorList>
    </citation>
    <scope>NUCLEOTIDE SEQUENCE [LARGE SCALE GENOMIC DNA]</scope>
    <source>
        <strain evidence="2 3">DSM 24789</strain>
    </source>
</reference>
<comment type="caution">
    <text evidence="2">The sequence shown here is derived from an EMBL/GenBank/DDBJ whole genome shotgun (WGS) entry which is preliminary data.</text>
</comment>
<dbReference type="InterPro" id="IPR027417">
    <property type="entry name" value="P-loop_NTPase"/>
</dbReference>
<dbReference type="Pfam" id="PF20720">
    <property type="entry name" value="nSTAND3"/>
    <property type="match status" value="1"/>
</dbReference>
<name>A0A543G7K1_9FLAO</name>